<accession>A0A3E1BVU8</accession>
<dbReference type="PANTHER" id="PTHR43396">
    <property type="entry name" value="FLAVOHEMOPROTEIN"/>
    <property type="match status" value="1"/>
</dbReference>
<dbReference type="GO" id="GO:0071500">
    <property type="term" value="P:cellular response to nitrosative stress"/>
    <property type="evidence" value="ECO:0007669"/>
    <property type="project" value="TreeGrafter"/>
</dbReference>
<dbReference type="GO" id="GO:0008941">
    <property type="term" value="F:nitric oxide dioxygenase NAD(P)H activity"/>
    <property type="evidence" value="ECO:0007669"/>
    <property type="project" value="TreeGrafter"/>
</dbReference>
<dbReference type="AlphaFoldDB" id="A0A3E1BVU8"/>
<dbReference type="GO" id="GO:0005344">
    <property type="term" value="F:oxygen carrier activity"/>
    <property type="evidence" value="ECO:0007669"/>
    <property type="project" value="UniProtKB-KW"/>
</dbReference>
<evidence type="ECO:0000256" key="1">
    <source>
        <dbReference type="ARBA" id="ARBA00022617"/>
    </source>
</evidence>
<sequence>MNQHNISLVQQSFKKLVPRADQVGLMFYGRLFETFPEVRPLFAEDIGPQSRKLVQMLALVVNGLDKLDAILPAVKDLARRHNGYGVVEGHYEAVGLTLIWTLRRGLGDDFTLEVERAWSEAFGALSGVMIAAANEPLSA</sequence>
<dbReference type="PANTHER" id="PTHR43396:SF3">
    <property type="entry name" value="FLAVOHEMOPROTEIN"/>
    <property type="match status" value="1"/>
</dbReference>
<dbReference type="Pfam" id="PF00042">
    <property type="entry name" value="Globin"/>
    <property type="match status" value="1"/>
</dbReference>
<evidence type="ECO:0000256" key="3">
    <source>
        <dbReference type="ARBA" id="ARBA00022723"/>
    </source>
</evidence>
<keyword evidence="4" id="KW-0408">Iron</keyword>
<organism evidence="7 8">
    <name type="scientific">Rhizobium leguminosarum bv. trifolii</name>
    <dbReference type="NCBI Taxonomy" id="386"/>
    <lineage>
        <taxon>Bacteria</taxon>
        <taxon>Pseudomonadati</taxon>
        <taxon>Pseudomonadota</taxon>
        <taxon>Alphaproteobacteria</taxon>
        <taxon>Hyphomicrobiales</taxon>
        <taxon>Rhizobiaceae</taxon>
        <taxon>Rhizobium/Agrobacterium group</taxon>
        <taxon>Rhizobium</taxon>
    </lineage>
</organism>
<dbReference type="GO" id="GO:0019825">
    <property type="term" value="F:oxygen binding"/>
    <property type="evidence" value="ECO:0007669"/>
    <property type="project" value="InterPro"/>
</dbReference>
<comment type="caution">
    <text evidence="7">The sequence shown here is derived from an EMBL/GenBank/DDBJ whole genome shotgun (WGS) entry which is preliminary data.</text>
</comment>
<dbReference type="Gene3D" id="1.10.490.10">
    <property type="entry name" value="Globins"/>
    <property type="match status" value="1"/>
</dbReference>
<keyword evidence="3" id="KW-0479">Metal-binding</keyword>
<reference evidence="7 8" key="1">
    <citation type="submission" date="2017-03" db="EMBL/GenBank/DDBJ databases">
        <title>Genome analysis of Rhizobial strains effectives or ineffectives for nitrogen fixation isolated from bean seeds.</title>
        <authorList>
            <person name="Peralta H."/>
            <person name="Aguilar-Vera A."/>
            <person name="Mora Y."/>
            <person name="Vargas-Lagunas C."/>
            <person name="Girard L."/>
            <person name="Mora J."/>
        </authorList>
    </citation>
    <scope>NUCLEOTIDE SEQUENCE [LARGE SCALE GENOMIC DNA]</scope>
    <source>
        <strain evidence="7 8">CCGM5</strain>
    </source>
</reference>
<keyword evidence="1 5" id="KW-0349">Heme</keyword>
<dbReference type="InterPro" id="IPR012292">
    <property type="entry name" value="Globin/Proto"/>
</dbReference>
<dbReference type="GO" id="GO:0071949">
    <property type="term" value="F:FAD binding"/>
    <property type="evidence" value="ECO:0007669"/>
    <property type="project" value="TreeGrafter"/>
</dbReference>
<dbReference type="RefSeq" id="WP_116272203.1">
    <property type="nucleotide sequence ID" value="NZ_KZ859521.1"/>
</dbReference>
<keyword evidence="7" id="KW-0675">Receptor</keyword>
<dbReference type="CDD" id="cd12131">
    <property type="entry name" value="HGbI-like"/>
    <property type="match status" value="1"/>
</dbReference>
<dbReference type="GO" id="GO:0020037">
    <property type="term" value="F:heme binding"/>
    <property type="evidence" value="ECO:0007669"/>
    <property type="project" value="InterPro"/>
</dbReference>
<keyword evidence="2 5" id="KW-0561">Oxygen transport</keyword>
<dbReference type="PROSITE" id="PS01033">
    <property type="entry name" value="GLOBIN"/>
    <property type="match status" value="1"/>
</dbReference>
<dbReference type="Proteomes" id="UP000256748">
    <property type="component" value="Unassembled WGS sequence"/>
</dbReference>
<keyword evidence="5" id="KW-0813">Transport</keyword>
<evidence type="ECO:0000313" key="8">
    <source>
        <dbReference type="Proteomes" id="UP000256748"/>
    </source>
</evidence>
<protein>
    <submittedName>
        <fullName evidence="7">Hemin receptor</fullName>
    </submittedName>
</protein>
<evidence type="ECO:0000256" key="5">
    <source>
        <dbReference type="RuleBase" id="RU000356"/>
    </source>
</evidence>
<dbReference type="InterPro" id="IPR000971">
    <property type="entry name" value="Globin"/>
</dbReference>
<dbReference type="GO" id="GO:0046210">
    <property type="term" value="P:nitric oxide catabolic process"/>
    <property type="evidence" value="ECO:0007669"/>
    <property type="project" value="TreeGrafter"/>
</dbReference>
<dbReference type="GO" id="GO:0046872">
    <property type="term" value="F:metal ion binding"/>
    <property type="evidence" value="ECO:0007669"/>
    <property type="project" value="UniProtKB-KW"/>
</dbReference>
<evidence type="ECO:0000256" key="4">
    <source>
        <dbReference type="ARBA" id="ARBA00023004"/>
    </source>
</evidence>
<dbReference type="SUPFAM" id="SSF46458">
    <property type="entry name" value="Globin-like"/>
    <property type="match status" value="1"/>
</dbReference>
<evidence type="ECO:0000259" key="6">
    <source>
        <dbReference type="PROSITE" id="PS01033"/>
    </source>
</evidence>
<gene>
    <name evidence="7" type="ORF">B5K10_02380</name>
</gene>
<evidence type="ECO:0000313" key="7">
    <source>
        <dbReference type="EMBL" id="RFB99404.1"/>
    </source>
</evidence>
<comment type="similarity">
    <text evidence="5">Belongs to the globin family.</text>
</comment>
<dbReference type="EMBL" id="NAOO01000004">
    <property type="protein sequence ID" value="RFB99404.1"/>
    <property type="molecule type" value="Genomic_DNA"/>
</dbReference>
<evidence type="ECO:0000256" key="2">
    <source>
        <dbReference type="ARBA" id="ARBA00022621"/>
    </source>
</evidence>
<name>A0A3E1BVU8_RHILT</name>
<feature type="domain" description="Globin" evidence="6">
    <location>
        <begin position="1"/>
        <end position="134"/>
    </location>
</feature>
<dbReference type="InterPro" id="IPR009050">
    <property type="entry name" value="Globin-like_sf"/>
</dbReference>
<proteinExistence type="inferred from homology"/>